<dbReference type="Pfam" id="PF07272">
    <property type="entry name" value="Orthoreo_P17"/>
    <property type="match status" value="1"/>
</dbReference>
<evidence type="ECO:0000313" key="1">
    <source>
        <dbReference type="EMBL" id="ATI13785.1"/>
    </source>
</evidence>
<proteinExistence type="predicted"/>
<organism evidence="1">
    <name type="scientific">Orthoreovirus Lopburi01</name>
    <dbReference type="NCBI Taxonomy" id="2042260"/>
    <lineage>
        <taxon>Viruses</taxon>
        <taxon>Riboviria</taxon>
        <taxon>Orthornavirae</taxon>
        <taxon>Duplornaviricota</taxon>
        <taxon>Resentoviricetes</taxon>
        <taxon>Reovirales</taxon>
        <taxon>Spinareoviridae</taxon>
        <taxon>Orthoreovirus</taxon>
    </lineage>
</organism>
<dbReference type="InterPro" id="IPR009897">
    <property type="entry name" value="Orthoreo_P17"/>
</dbReference>
<sequence>MSGRSRRTLPVSDCSFYGPWIISGTYPVVSLICFREITYYINVDIPLDHPQRVSLPHIVTDPVVWHVQLVSRRAADSFKPYFCELDCVLIRVTPLTNHDRSHVIIHYSPFAQSPAAKRSYRFDYDDDPEHKRFAIRSICSSR</sequence>
<accession>A0A291L5D8</accession>
<name>A0A291L5D8_9REOV</name>
<reference evidence="1" key="1">
    <citation type="submission" date="2017-03" db="EMBL/GenBank/DDBJ databases">
        <authorList>
            <person name="Kosoltanapiwat N."/>
        </authorList>
    </citation>
    <scope>NUCLEOTIDE SEQUENCE</scope>
    <source>
        <strain evidence="1">Lopburi01</strain>
    </source>
</reference>
<dbReference type="EMBL" id="KY751019">
    <property type="protein sequence ID" value="ATI13785.1"/>
    <property type="molecule type" value="Genomic_RNA"/>
</dbReference>
<reference evidence="1" key="2">
    <citation type="journal article" date="2018" name="BMC Microbiol.">
        <title>Mass spectrometry-based identification and whole-genome characterisation of the first pteropine orthoreovirus isolated from monkey faeces in Thailand.</title>
        <authorList>
            <person name="Kosoltanapiwat N."/>
            <person name="Reamtong O."/>
            <person name="Okabayashi T."/>
            <person name="Ampawong S."/>
            <person name="Rungruengkitkun A."/>
            <person name="Thiangtrongjit T."/>
            <person name="Thippornchai N."/>
            <person name="Leaungwutiwong P."/>
            <person name="Mahittikorn A."/>
            <person name="Mori H."/>
            <person name="Yoohanngoa T."/>
            <person name="Yamwong P."/>
        </authorList>
    </citation>
    <scope>NUCLEOTIDE SEQUENCE</scope>
    <source>
        <strain evidence="1">Lopburi01</strain>
    </source>
</reference>
<protein>
    <submittedName>
        <fullName evidence="1">P17</fullName>
    </submittedName>
</protein>